<dbReference type="Gene3D" id="3.40.50.1820">
    <property type="entry name" value="alpha/beta hydrolase"/>
    <property type="match status" value="1"/>
</dbReference>
<dbReference type="SUPFAM" id="SSF53474">
    <property type="entry name" value="alpha/beta-Hydrolases"/>
    <property type="match status" value="1"/>
</dbReference>
<organism evidence="1">
    <name type="scientific">Phytobacter massiliensis</name>
    <dbReference type="NCBI Taxonomy" id="1485952"/>
    <lineage>
        <taxon>Bacteria</taxon>
        <taxon>Pseudomonadati</taxon>
        <taxon>Pseudomonadota</taxon>
        <taxon>Gammaproteobacteria</taxon>
        <taxon>Enterobacterales</taxon>
        <taxon>Enterobacteriaceae</taxon>
        <taxon>Phytobacter</taxon>
    </lineage>
</organism>
<gene>
    <name evidence="1" type="ORF">EMLFYP7_02068</name>
</gene>
<accession>A0A6N3E1H3</accession>
<name>A0A6N3E1H3_9ENTR</name>
<dbReference type="InterPro" id="IPR029058">
    <property type="entry name" value="AB_hydrolase_fold"/>
</dbReference>
<protein>
    <recommendedName>
        <fullName evidence="2">Response regulatory domain-containing protein</fullName>
    </recommendedName>
</protein>
<proteinExistence type="predicted"/>
<dbReference type="AlphaFoldDB" id="A0A6N3E1H3"/>
<sequence length="388" mass="44819">MNRYLIVDDDNTRGLKIKKLLISNHRIPEEFIDYAECVNEATAFLRRTFYTIIFVDVALPQLKRGEINPTAGLNIVQSIINNRLKRPGTIFAYTGIEDEIENHKQKYYKETGFELVYCPANDFSWLENRKAIIDYNAALFNGLENKNSDIVILTLHGIRTYGKWQDKLAEICKNSEGFSSVKNLPFKYTLISTLSFLMPSRRKLVVNDFKKVLSEYLENNRSRRIICIGHSFGSYVLMHALKELEDRSLLKELDLIVLCGSVLDRNFNFDFLDFNDNLVIINECAVHDFPLAINEAFVPDVGLAGVTGFNGFSGKNFFNRYHTGGHSCFFAGDFMEKHWLPILLNPEKMIHINDGDSQSYFYKLFALKFCVFIGMFKRKIYSLFSKIQ</sequence>
<evidence type="ECO:0000313" key="1">
    <source>
        <dbReference type="EMBL" id="VYU34910.1"/>
    </source>
</evidence>
<evidence type="ECO:0008006" key="2">
    <source>
        <dbReference type="Google" id="ProtNLM"/>
    </source>
</evidence>
<dbReference type="RefSeq" id="WP_156566103.1">
    <property type="nucleotide sequence ID" value="NZ_CACRTZ010000016.1"/>
</dbReference>
<dbReference type="EMBL" id="CACRTZ010000016">
    <property type="protein sequence ID" value="VYU34910.1"/>
    <property type="molecule type" value="Genomic_DNA"/>
</dbReference>
<reference evidence="1" key="1">
    <citation type="submission" date="2019-11" db="EMBL/GenBank/DDBJ databases">
        <authorList>
            <person name="Feng L."/>
        </authorList>
    </citation>
    <scope>NUCLEOTIDE SEQUENCE</scope>
    <source>
        <strain evidence="1">EMassiliensisLFYP7</strain>
    </source>
</reference>